<sequence length="109" mass="12223">MCVEGTSGSTVKDPRNPNRSLLQSLLRGPSTNGALTFRAHSRKLKERPGDFVYRYNEASHAEDTRKLGLKWERPYEVVEALGKGAYKLRNGSGAFSSDLECLELKKCYI</sequence>
<feature type="region of interest" description="Disordered" evidence="1">
    <location>
        <begin position="1"/>
        <end position="26"/>
    </location>
</feature>
<reference evidence="2" key="1">
    <citation type="journal article" date="2022" name="Int. J. Mol. Sci.">
        <title>Draft Genome of Tanacetum Coccineum: Genomic Comparison of Closely Related Tanacetum-Family Plants.</title>
        <authorList>
            <person name="Yamashiro T."/>
            <person name="Shiraishi A."/>
            <person name="Nakayama K."/>
            <person name="Satake H."/>
        </authorList>
    </citation>
    <scope>NUCLEOTIDE SEQUENCE</scope>
</reference>
<evidence type="ECO:0000313" key="2">
    <source>
        <dbReference type="EMBL" id="GJS97695.1"/>
    </source>
</evidence>
<keyword evidence="3" id="KW-1185">Reference proteome</keyword>
<evidence type="ECO:0000313" key="3">
    <source>
        <dbReference type="Proteomes" id="UP001151760"/>
    </source>
</evidence>
<feature type="compositionally biased region" description="Polar residues" evidence="1">
    <location>
        <begin position="17"/>
        <end position="26"/>
    </location>
</feature>
<evidence type="ECO:0008006" key="4">
    <source>
        <dbReference type="Google" id="ProtNLM"/>
    </source>
</evidence>
<reference evidence="2" key="2">
    <citation type="submission" date="2022-01" db="EMBL/GenBank/DDBJ databases">
        <authorList>
            <person name="Yamashiro T."/>
            <person name="Shiraishi A."/>
            <person name="Satake H."/>
            <person name="Nakayama K."/>
        </authorList>
    </citation>
    <scope>NUCLEOTIDE SEQUENCE</scope>
</reference>
<organism evidence="2 3">
    <name type="scientific">Tanacetum coccineum</name>
    <dbReference type="NCBI Taxonomy" id="301880"/>
    <lineage>
        <taxon>Eukaryota</taxon>
        <taxon>Viridiplantae</taxon>
        <taxon>Streptophyta</taxon>
        <taxon>Embryophyta</taxon>
        <taxon>Tracheophyta</taxon>
        <taxon>Spermatophyta</taxon>
        <taxon>Magnoliopsida</taxon>
        <taxon>eudicotyledons</taxon>
        <taxon>Gunneridae</taxon>
        <taxon>Pentapetalae</taxon>
        <taxon>asterids</taxon>
        <taxon>campanulids</taxon>
        <taxon>Asterales</taxon>
        <taxon>Asteraceae</taxon>
        <taxon>Asteroideae</taxon>
        <taxon>Anthemideae</taxon>
        <taxon>Anthemidinae</taxon>
        <taxon>Tanacetum</taxon>
    </lineage>
</organism>
<gene>
    <name evidence="2" type="ORF">Tco_0804663</name>
</gene>
<accession>A0ABQ5A4W3</accession>
<feature type="compositionally biased region" description="Polar residues" evidence="1">
    <location>
        <begin position="1"/>
        <end position="10"/>
    </location>
</feature>
<protein>
    <recommendedName>
        <fullName evidence="4">Reverse transcriptase domain-containing protein</fullName>
    </recommendedName>
</protein>
<evidence type="ECO:0000256" key="1">
    <source>
        <dbReference type="SAM" id="MobiDB-lite"/>
    </source>
</evidence>
<proteinExistence type="predicted"/>
<dbReference type="Proteomes" id="UP001151760">
    <property type="component" value="Unassembled WGS sequence"/>
</dbReference>
<comment type="caution">
    <text evidence="2">The sequence shown here is derived from an EMBL/GenBank/DDBJ whole genome shotgun (WGS) entry which is preliminary data.</text>
</comment>
<name>A0ABQ5A4W3_9ASTR</name>
<dbReference type="EMBL" id="BQNB010011984">
    <property type="protein sequence ID" value="GJS97695.1"/>
    <property type="molecule type" value="Genomic_DNA"/>
</dbReference>